<accession>A0A0N4VF78</accession>
<evidence type="ECO:0000313" key="1">
    <source>
        <dbReference type="EMBL" id="VDD94050.1"/>
    </source>
</evidence>
<proteinExistence type="predicted"/>
<protein>
    <submittedName>
        <fullName evidence="3">Ketoacyl_synth_N domain-containing protein</fullName>
    </submittedName>
</protein>
<name>A0A0N4VF78_ENTVE</name>
<reference evidence="1 2" key="2">
    <citation type="submission" date="2018-10" db="EMBL/GenBank/DDBJ databases">
        <authorList>
            <consortium name="Pathogen Informatics"/>
        </authorList>
    </citation>
    <scope>NUCLEOTIDE SEQUENCE [LARGE SCALE GENOMIC DNA]</scope>
</reference>
<dbReference type="AlphaFoldDB" id="A0A0N4VF78"/>
<reference evidence="3" key="1">
    <citation type="submission" date="2017-02" db="UniProtKB">
        <authorList>
            <consortium name="WormBaseParasite"/>
        </authorList>
    </citation>
    <scope>IDENTIFICATION</scope>
</reference>
<evidence type="ECO:0000313" key="3">
    <source>
        <dbReference type="WBParaSite" id="EVEC_0000939101-mRNA-1"/>
    </source>
</evidence>
<evidence type="ECO:0000313" key="2">
    <source>
        <dbReference type="Proteomes" id="UP000274131"/>
    </source>
</evidence>
<dbReference type="EMBL" id="UXUI01009616">
    <property type="protein sequence ID" value="VDD94050.1"/>
    <property type="molecule type" value="Genomic_DNA"/>
</dbReference>
<gene>
    <name evidence="1" type="ORF">EVEC_LOCUS8801</name>
</gene>
<sequence>MINSCAVENIDGRQQTAGGQNFIRPPKYAALSDACYIAELVENRKPDQEELESCNIKLVGKCVNTLAAEEMG</sequence>
<dbReference type="Proteomes" id="UP000274131">
    <property type="component" value="Unassembled WGS sequence"/>
</dbReference>
<keyword evidence="2" id="KW-1185">Reference proteome</keyword>
<dbReference type="WBParaSite" id="EVEC_0000939101-mRNA-1">
    <property type="protein sequence ID" value="EVEC_0000939101-mRNA-1"/>
    <property type="gene ID" value="EVEC_0000939101"/>
</dbReference>
<organism evidence="3">
    <name type="scientific">Enterobius vermicularis</name>
    <name type="common">Human pinworm</name>
    <dbReference type="NCBI Taxonomy" id="51028"/>
    <lineage>
        <taxon>Eukaryota</taxon>
        <taxon>Metazoa</taxon>
        <taxon>Ecdysozoa</taxon>
        <taxon>Nematoda</taxon>
        <taxon>Chromadorea</taxon>
        <taxon>Rhabditida</taxon>
        <taxon>Spirurina</taxon>
        <taxon>Oxyuridomorpha</taxon>
        <taxon>Oxyuroidea</taxon>
        <taxon>Oxyuridae</taxon>
        <taxon>Enterobius</taxon>
    </lineage>
</organism>